<proteinExistence type="predicted"/>
<gene>
    <name evidence="4" type="ORF">OS889_12190</name>
</gene>
<feature type="compositionally biased region" description="Gly residues" evidence="2">
    <location>
        <begin position="30"/>
        <end position="57"/>
    </location>
</feature>
<dbReference type="PANTHER" id="PTHR30483">
    <property type="entry name" value="LEUCINE-SPECIFIC-BINDING PROTEIN"/>
    <property type="match status" value="1"/>
</dbReference>
<evidence type="ECO:0000256" key="1">
    <source>
        <dbReference type="ARBA" id="ARBA00022729"/>
    </source>
</evidence>
<evidence type="ECO:0000313" key="5">
    <source>
        <dbReference type="Proteomes" id="UP001570511"/>
    </source>
</evidence>
<dbReference type="PROSITE" id="PS51257">
    <property type="entry name" value="PROKAR_LIPOPROTEIN"/>
    <property type="match status" value="1"/>
</dbReference>
<evidence type="ECO:0000313" key="4">
    <source>
        <dbReference type="EMBL" id="MFA1611764.1"/>
    </source>
</evidence>
<feature type="domain" description="Leucine-binding protein" evidence="3">
    <location>
        <begin position="75"/>
        <end position="426"/>
    </location>
</feature>
<dbReference type="EMBL" id="JBGNYA010000001">
    <property type="protein sequence ID" value="MFA1611764.1"/>
    <property type="molecule type" value="Genomic_DNA"/>
</dbReference>
<evidence type="ECO:0000259" key="3">
    <source>
        <dbReference type="Pfam" id="PF13458"/>
    </source>
</evidence>
<name>A0ABD5MGM5_9EURY</name>
<dbReference type="Gene3D" id="3.40.50.2300">
    <property type="match status" value="2"/>
</dbReference>
<protein>
    <submittedName>
        <fullName evidence="4">ABC transporter substrate-binding protein</fullName>
    </submittedName>
</protein>
<dbReference type="Proteomes" id="UP001570511">
    <property type="component" value="Unassembled WGS sequence"/>
</dbReference>
<dbReference type="PANTHER" id="PTHR30483:SF6">
    <property type="entry name" value="PERIPLASMIC BINDING PROTEIN OF ABC TRANSPORTER FOR NATURAL AMINO ACIDS"/>
    <property type="match status" value="1"/>
</dbReference>
<dbReference type="SUPFAM" id="SSF53822">
    <property type="entry name" value="Periplasmic binding protein-like I"/>
    <property type="match status" value="1"/>
</dbReference>
<accession>A0ABD5MGM5</accession>
<organism evidence="4 5">
    <name type="scientific">Halobellus rubicundus</name>
    <dbReference type="NCBI Taxonomy" id="2996466"/>
    <lineage>
        <taxon>Archaea</taxon>
        <taxon>Methanobacteriati</taxon>
        <taxon>Methanobacteriota</taxon>
        <taxon>Stenosarchaea group</taxon>
        <taxon>Halobacteria</taxon>
        <taxon>Halobacteriales</taxon>
        <taxon>Haloferacaceae</taxon>
        <taxon>Halobellus</taxon>
    </lineage>
</organism>
<comment type="caution">
    <text evidence="4">The sequence shown here is derived from an EMBL/GenBank/DDBJ whole genome shotgun (WGS) entry which is preliminary data.</text>
</comment>
<sequence length="467" mass="49577">MTDQRSSSDQSRRRYLKSITAGGLAVGLAGCQGNGGGGGNGTTAGSGGGTSTGGGDELVGEEDPIGNWPPEGDSVTISFNGPESGGLGPDGQDQREGFDLIIDHLNNGGGLVDNTDLLSGNGVLGYEVESTAYDTATNAQTARENAQQIINQDNAQFWTGGMSSTVTIAMEEIAAANNVPFMAGNSTSSSISGENCSRYYFHPTFHAEIIGMMMGEAAPAELGEDRSLFHIYMDYSYGQSNSAAATKYLVDNGPWELAGEAPIAEDENDHSSQISALQESGADVLYFSSFGGFAASGLQQMVDAGLTEEIDVIIPHVSAFTLNPMGSAAEGVYGGEPWNPGAGNEASEIFVQAFEDEYDATPNQSHLHTYESVLVYAMAVEQAGTFHPPTVIRELENFEWSQAWGDSQFRECDHQVERPYYFVRGVGDDRAEELGIRTEVVRTTEPLVYGCNEAPATNCELGPYGDE</sequence>
<dbReference type="InterPro" id="IPR028081">
    <property type="entry name" value="Leu-bd"/>
</dbReference>
<keyword evidence="1" id="KW-0732">Signal</keyword>
<dbReference type="Pfam" id="PF13458">
    <property type="entry name" value="Peripla_BP_6"/>
    <property type="match status" value="1"/>
</dbReference>
<dbReference type="PROSITE" id="PS51318">
    <property type="entry name" value="TAT"/>
    <property type="match status" value="1"/>
</dbReference>
<dbReference type="InterPro" id="IPR028082">
    <property type="entry name" value="Peripla_BP_I"/>
</dbReference>
<dbReference type="RefSeq" id="WP_372390136.1">
    <property type="nucleotide sequence ID" value="NZ_JBGNYA010000001.1"/>
</dbReference>
<dbReference type="InterPro" id="IPR006311">
    <property type="entry name" value="TAT_signal"/>
</dbReference>
<dbReference type="AlphaFoldDB" id="A0ABD5MGM5"/>
<feature type="region of interest" description="Disordered" evidence="2">
    <location>
        <begin position="30"/>
        <end position="58"/>
    </location>
</feature>
<reference evidence="4 5" key="1">
    <citation type="submission" date="2024-08" db="EMBL/GenBank/DDBJ databases">
        <title>Halobellus sp. MBLA0158 whole genome sequence.</title>
        <authorList>
            <person name="Hwang C.Y."/>
            <person name="Cho E.-S."/>
            <person name="Seo M.-J."/>
        </authorList>
    </citation>
    <scope>NUCLEOTIDE SEQUENCE [LARGE SCALE GENOMIC DNA]</scope>
    <source>
        <strain evidence="4 5">MBLA0158</strain>
    </source>
</reference>
<keyword evidence="5" id="KW-1185">Reference proteome</keyword>
<evidence type="ECO:0000256" key="2">
    <source>
        <dbReference type="SAM" id="MobiDB-lite"/>
    </source>
</evidence>
<dbReference type="InterPro" id="IPR051010">
    <property type="entry name" value="BCAA_transport"/>
</dbReference>